<feature type="compositionally biased region" description="Basic and acidic residues" evidence="1">
    <location>
        <begin position="594"/>
        <end position="615"/>
    </location>
</feature>
<dbReference type="Gene3D" id="3.30.160.60">
    <property type="entry name" value="Classic Zinc Finger"/>
    <property type="match status" value="1"/>
</dbReference>
<dbReference type="EMBL" id="NKXS01002647">
    <property type="protein sequence ID" value="PIN12642.1"/>
    <property type="molecule type" value="Genomic_DNA"/>
</dbReference>
<feature type="compositionally biased region" description="Polar residues" evidence="1">
    <location>
        <begin position="520"/>
        <end position="535"/>
    </location>
</feature>
<feature type="compositionally biased region" description="Basic and acidic residues" evidence="1">
    <location>
        <begin position="1071"/>
        <end position="1084"/>
    </location>
</feature>
<dbReference type="Proteomes" id="UP000231279">
    <property type="component" value="Unassembled WGS sequence"/>
</dbReference>
<feature type="region of interest" description="Disordered" evidence="1">
    <location>
        <begin position="144"/>
        <end position="164"/>
    </location>
</feature>
<keyword evidence="3" id="KW-1185">Reference proteome</keyword>
<feature type="region of interest" description="Disordered" evidence="1">
    <location>
        <begin position="964"/>
        <end position="990"/>
    </location>
</feature>
<feature type="region of interest" description="Disordered" evidence="1">
    <location>
        <begin position="594"/>
        <end position="638"/>
    </location>
</feature>
<evidence type="ECO:0000256" key="1">
    <source>
        <dbReference type="SAM" id="MobiDB-lite"/>
    </source>
</evidence>
<evidence type="ECO:0008006" key="4">
    <source>
        <dbReference type="Google" id="ProtNLM"/>
    </source>
</evidence>
<name>A0A2G9H547_9LAMI</name>
<evidence type="ECO:0000313" key="2">
    <source>
        <dbReference type="EMBL" id="PIN12642.1"/>
    </source>
</evidence>
<organism evidence="2 3">
    <name type="scientific">Handroanthus impetiginosus</name>
    <dbReference type="NCBI Taxonomy" id="429701"/>
    <lineage>
        <taxon>Eukaryota</taxon>
        <taxon>Viridiplantae</taxon>
        <taxon>Streptophyta</taxon>
        <taxon>Embryophyta</taxon>
        <taxon>Tracheophyta</taxon>
        <taxon>Spermatophyta</taxon>
        <taxon>Magnoliopsida</taxon>
        <taxon>eudicotyledons</taxon>
        <taxon>Gunneridae</taxon>
        <taxon>Pentapetalae</taxon>
        <taxon>asterids</taxon>
        <taxon>lamiids</taxon>
        <taxon>Lamiales</taxon>
        <taxon>Bignoniaceae</taxon>
        <taxon>Crescentiina</taxon>
        <taxon>Tabebuia alliance</taxon>
        <taxon>Handroanthus</taxon>
    </lineage>
</organism>
<feature type="region of interest" description="Disordered" evidence="1">
    <location>
        <begin position="1071"/>
        <end position="1123"/>
    </location>
</feature>
<feature type="compositionally biased region" description="Polar residues" evidence="1">
    <location>
        <begin position="365"/>
        <end position="374"/>
    </location>
</feature>
<feature type="region of interest" description="Disordered" evidence="1">
    <location>
        <begin position="520"/>
        <end position="548"/>
    </location>
</feature>
<sequence>MLSTENPPPDLRCSCEISQSKSSSSDERASDNNNNDNNQVDLFKSGLDDSNSLPKFSIREYVFKKRGKNIKNNWPFSQKNLQLCLKNGVKDVLPPFQSLDSMRSPSIEKCAVENLKCSDVKLSESSDHSVVQKSAVDIEKINSSGSQENKDFASTTSQSCSDINSVPPIKSPEAEYFPTEKSESAVLRASNKVEKSTQSPVKKCRLIVKLNNIAEPKSNEDLGVNTCVVSETMASKVCPVCKTFSSTSNTTLNAHIDQCLSGESTIKWTTNSKVIKHRIKPRKTRLMVDIYETALHCTLEDLDRRNGTNWASNLGFPAEDLEEGADEKNMMYSAVNTEDLNEEGRVYIDSDGTKVRILSKLSDLPSNSNANYDSRPSKLVKPDKGSKFLSSKKKKYLVHKRKVLKHSPCGQGSCFPSPNHLMKCPPNGQKSCHSGHDQSPYHKVDNGQQKNILAESYLEDRLIAYNQMNSNDSGMIKQWVGSKRTGLQKKINLDHENQHADKIIKNLRVKSGCSSVSETLGERTSVSKSQISSDENPLLRTESHKRRENSLWDSHDECMEQPCQRKRPGFPLLDCHGIKDNLTFSKYNLKLARKDGPSVHERQTDPPNGTEDHVSSRNNKKMGINNGGSFISSKTFSSQGKEFASPRKTFLNNAISSGSNKFSSLRKKLFSVRHTSVAESKKNLERKYLDLKKPRLRFASGSDEEAVVSQSAIYRPRRNAAQMEKARTRVLKIRKKRGGFVNTGEGETSLKCSEISPQSDGLGIGKNINSCMGGGVPVDASNVLEEVEKRDEAFIAFSKSLDSAFTELSGPSNVECVLQHYNKAYERHCPSELVLGGEQEMFCADKVGKDLVTPDSHLVINMDADEAQRDYFVDVDPIPIPGPPGSFLPSPGRMGSEELQGNSSLTTCRIQSSEDEQEAVDMDSSDSPISAASAVSNSVAVRSDSVSAINLSVQSLVQHETQRDISEDRIGSGVEGSSSFKQATASRDREVNIHDSTANLTLPEVSAREFENIQPCCCSRKEGALQSDSFNYQESQLLRRRSMTSPSVLAQQKQMADDLYKKISSFNCRSEELLEKEPTPESEKNSANSRRAYASGPASQNSEAKFPSYGDCESPSPSTSNPVLRLMGKNLMVVNKDENLSPQTWPTQSCVMKEHPGLRLSVDNQNEPHLVHHTLSRGPYLAGDMPACQHFDFNFNSSNGFKLPANYRPLQLSVHPSTVMLPSKSFGGSFPCSSNCCEYTRGCSLIPDQLGSKIRLDSQSTYDFDPQLKTPYSSGSKHKEIIVIDDSPESEAGFAIKATQCNSNMEAGKSSVAGVNPFYHYPQVPPPKGMTSKWNCSTPEGLSVLDPNSLPVHLRSSLYFPPGFS</sequence>
<feature type="region of interest" description="Disordered" evidence="1">
    <location>
        <begin position="365"/>
        <end position="385"/>
    </location>
</feature>
<dbReference type="STRING" id="429701.A0A2G9H547"/>
<gene>
    <name evidence="2" type="ORF">CDL12_14743</name>
</gene>
<dbReference type="OrthoDB" id="1929441at2759"/>
<feature type="region of interest" description="Disordered" evidence="1">
    <location>
        <begin position="1"/>
        <end position="51"/>
    </location>
</feature>
<protein>
    <recommendedName>
        <fullName evidence="4">Hapless 8</fullName>
    </recommendedName>
</protein>
<reference evidence="3" key="1">
    <citation type="journal article" date="2018" name="Gigascience">
        <title>Genome assembly of the Pink Ipe (Handroanthus impetiginosus, Bignoniaceae), a highly valued, ecologically keystone Neotropical timber forest tree.</title>
        <authorList>
            <person name="Silva-Junior O.B."/>
            <person name="Grattapaglia D."/>
            <person name="Novaes E."/>
            <person name="Collevatti R.G."/>
        </authorList>
    </citation>
    <scope>NUCLEOTIDE SEQUENCE [LARGE SCALE GENOMIC DNA]</scope>
    <source>
        <strain evidence="3">cv. UFG-1</strain>
    </source>
</reference>
<evidence type="ECO:0000313" key="3">
    <source>
        <dbReference type="Proteomes" id="UP000231279"/>
    </source>
</evidence>
<feature type="compositionally biased region" description="Pro residues" evidence="1">
    <location>
        <begin position="1"/>
        <end position="10"/>
    </location>
</feature>
<feature type="compositionally biased region" description="Polar residues" evidence="1">
    <location>
        <begin position="627"/>
        <end position="638"/>
    </location>
</feature>
<accession>A0A2G9H547</accession>
<dbReference type="PANTHER" id="PTHR35767:SF1">
    <property type="entry name" value="HAPLESS PROTEIN"/>
    <property type="match status" value="1"/>
</dbReference>
<proteinExistence type="predicted"/>
<comment type="caution">
    <text evidence="2">The sequence shown here is derived from an EMBL/GenBank/DDBJ whole genome shotgun (WGS) entry which is preliminary data.</text>
</comment>
<feature type="compositionally biased region" description="Polar residues" evidence="1">
    <location>
        <begin position="975"/>
        <end position="985"/>
    </location>
</feature>
<dbReference type="PANTHER" id="PTHR35767">
    <property type="entry name" value="HAPLESS PROTEIN"/>
    <property type="match status" value="1"/>
</dbReference>